<dbReference type="InterPro" id="IPR025049">
    <property type="entry name" value="Mfa-like_1"/>
</dbReference>
<reference evidence="3 4" key="1">
    <citation type="journal article" date="2021" name="Sci. Rep.">
        <title>The distribution of antibiotic resistance genes in chicken gut microbiota commensals.</title>
        <authorList>
            <person name="Juricova H."/>
            <person name="Matiasovicova J."/>
            <person name="Kubasova T."/>
            <person name="Cejkova D."/>
            <person name="Rychlik I."/>
        </authorList>
    </citation>
    <scope>NUCLEOTIDE SEQUENCE [LARGE SCALE GENOMIC DNA]</scope>
    <source>
        <strain evidence="3 4">An772</strain>
    </source>
</reference>
<comment type="caution">
    <text evidence="3">The sequence shown here is derived from an EMBL/GenBank/DDBJ whole genome shotgun (WGS) entry which is preliminary data.</text>
</comment>
<dbReference type="CDD" id="cd13120">
    <property type="entry name" value="BF2867_like_N"/>
    <property type="match status" value="1"/>
</dbReference>
<keyword evidence="4" id="KW-1185">Reference proteome</keyword>
<dbReference type="Proteomes" id="UP000766986">
    <property type="component" value="Unassembled WGS sequence"/>
</dbReference>
<feature type="chain" id="PRO_5047289799" evidence="2">
    <location>
        <begin position="22"/>
        <end position="354"/>
    </location>
</feature>
<proteinExistence type="predicted"/>
<evidence type="ECO:0000313" key="4">
    <source>
        <dbReference type="Proteomes" id="UP000766986"/>
    </source>
</evidence>
<protein>
    <submittedName>
        <fullName evidence="3">Fimbrillin family protein</fullName>
    </submittedName>
</protein>
<evidence type="ECO:0000313" key="3">
    <source>
        <dbReference type="EMBL" id="MBM6735894.1"/>
    </source>
</evidence>
<keyword evidence="2" id="KW-0732">Signal</keyword>
<dbReference type="EMBL" id="JACLYZ010000030">
    <property type="protein sequence ID" value="MBM6735894.1"/>
    <property type="molecule type" value="Genomic_DNA"/>
</dbReference>
<gene>
    <name evidence="3" type="ORF">H7U35_11805</name>
</gene>
<dbReference type="CDD" id="cd13121">
    <property type="entry name" value="BF2867_like_C"/>
    <property type="match status" value="1"/>
</dbReference>
<evidence type="ECO:0000256" key="2">
    <source>
        <dbReference type="SAM" id="SignalP"/>
    </source>
</evidence>
<dbReference type="Pfam" id="PF13149">
    <property type="entry name" value="Mfa_like_1"/>
    <property type="match status" value="1"/>
</dbReference>
<accession>A0ABS2E2T3</accession>
<organism evidence="3 4">
    <name type="scientific">Mediterranea massiliensis</name>
    <dbReference type="NCBI Taxonomy" id="1841865"/>
    <lineage>
        <taxon>Bacteria</taxon>
        <taxon>Pseudomonadati</taxon>
        <taxon>Bacteroidota</taxon>
        <taxon>Bacteroidia</taxon>
        <taxon>Bacteroidales</taxon>
        <taxon>Bacteroidaceae</taxon>
        <taxon>Mediterranea</taxon>
    </lineage>
</organism>
<dbReference type="PROSITE" id="PS51257">
    <property type="entry name" value="PROKAR_LIPOPROTEIN"/>
    <property type="match status" value="1"/>
</dbReference>
<dbReference type="RefSeq" id="WP_205096093.1">
    <property type="nucleotide sequence ID" value="NZ_JACLYZ010000030.1"/>
</dbReference>
<evidence type="ECO:0000256" key="1">
    <source>
        <dbReference type="SAM" id="MobiDB-lite"/>
    </source>
</evidence>
<name>A0ABS2E2T3_9BACT</name>
<feature type="signal peptide" evidence="2">
    <location>
        <begin position="1"/>
        <end position="21"/>
    </location>
</feature>
<sequence>MKKLYALIVLPALLATGACTEADEPPVDTSVPIGFSTQVEAVTKTSPVITADETGGTTKLTKFWVFGLTNETGKYETYVFQNMMVSDENDDDIWDTEEPRYWMSGLQYRFAAYSDGNETIESGDYSEEGDEAKGVNYNSGTFRVNEYTAGDRDLVFAEARGIKADDVIGAIIGSGPVEDTTVPLTFHHLLSMLTFTFTNQTDKEIEITNIRFTVDNKGNFRGDDWNSVDTPTERHLHADTPLTITAGTTATSDAAFIIPQDNKDVIVTFTVLIRETNNDGGSLVFSKRYTSNLATETNKWSIGHRYNYNATIPANVMEGADITLNVSVENWDTEDANVSWGGKDEDSESSTNNP</sequence>
<dbReference type="Gene3D" id="2.60.40.2630">
    <property type="match status" value="1"/>
</dbReference>
<feature type="region of interest" description="Disordered" evidence="1">
    <location>
        <begin position="335"/>
        <end position="354"/>
    </location>
</feature>